<dbReference type="NCBIfam" id="NF011397">
    <property type="entry name" value="PRK14822.1"/>
    <property type="match status" value="1"/>
</dbReference>
<proteinExistence type="inferred from homology"/>
<evidence type="ECO:0000256" key="2">
    <source>
        <dbReference type="ARBA" id="ARBA00011738"/>
    </source>
</evidence>
<evidence type="ECO:0000313" key="13">
    <source>
        <dbReference type="Proteomes" id="UP000625210"/>
    </source>
</evidence>
<feature type="binding site" evidence="10">
    <location>
        <begin position="191"/>
        <end position="192"/>
    </location>
    <ligand>
        <name>substrate</name>
    </ligand>
</feature>
<feature type="binding site" evidence="10">
    <location>
        <position position="81"/>
    </location>
    <ligand>
        <name>substrate</name>
    </ligand>
</feature>
<organism evidence="12 13">
    <name type="scientific">Marinithermofilum abyssi</name>
    <dbReference type="NCBI Taxonomy" id="1571185"/>
    <lineage>
        <taxon>Bacteria</taxon>
        <taxon>Bacillati</taxon>
        <taxon>Bacillota</taxon>
        <taxon>Bacilli</taxon>
        <taxon>Bacillales</taxon>
        <taxon>Thermoactinomycetaceae</taxon>
        <taxon>Marinithermofilum</taxon>
    </lineage>
</organism>
<evidence type="ECO:0000256" key="3">
    <source>
        <dbReference type="ARBA" id="ARBA00022723"/>
    </source>
</evidence>
<dbReference type="InterPro" id="IPR020922">
    <property type="entry name" value="dITP/XTP_pyrophosphatase"/>
</dbReference>
<sequence>MDYGKPMWQWTEMVFATRNSHKVKELDAMFSAHLGVRVRGLADFEGVPEVVEDRDSFEGNAVKKAETIAQVLNRPVAADDSGLTVEALGGAPGIYSARYAGPDATDEENNRKLLAALQDVPAGDRRAAFVCVLALAVPGEETVTVRGETPGMIAEEPKGKYGFGYDPLFLLPDRGCTMAEVPPEVKNRISHRAKAAEKLIRLLREKYRFDG</sequence>
<dbReference type="GO" id="GO:0005829">
    <property type="term" value="C:cytosol"/>
    <property type="evidence" value="ECO:0007669"/>
    <property type="project" value="TreeGrafter"/>
</dbReference>
<comment type="cofactor">
    <cofactor evidence="10">
        <name>Mg(2+)</name>
        <dbReference type="ChEBI" id="CHEBI:18420"/>
    </cofactor>
    <text evidence="10">Binds 1 Mg(2+) ion per subunit.</text>
</comment>
<comment type="caution">
    <text evidence="10">Lacks conserved residue(s) required for the propagation of feature annotation.</text>
</comment>
<dbReference type="GO" id="GO:0017111">
    <property type="term" value="F:ribonucleoside triphosphate phosphatase activity"/>
    <property type="evidence" value="ECO:0007669"/>
    <property type="project" value="InterPro"/>
</dbReference>
<comment type="catalytic activity">
    <reaction evidence="8 10">
        <text>dITP + H2O = dIMP + diphosphate + H(+)</text>
        <dbReference type="Rhea" id="RHEA:28342"/>
        <dbReference type="ChEBI" id="CHEBI:15377"/>
        <dbReference type="ChEBI" id="CHEBI:15378"/>
        <dbReference type="ChEBI" id="CHEBI:33019"/>
        <dbReference type="ChEBI" id="CHEBI:61194"/>
        <dbReference type="ChEBI" id="CHEBI:61382"/>
        <dbReference type="EC" id="3.6.1.66"/>
    </reaction>
</comment>
<evidence type="ECO:0000256" key="11">
    <source>
        <dbReference type="RuleBase" id="RU003781"/>
    </source>
</evidence>
<comment type="catalytic activity">
    <reaction evidence="10">
        <text>ITP + H2O = IMP + diphosphate + H(+)</text>
        <dbReference type="Rhea" id="RHEA:29399"/>
        <dbReference type="ChEBI" id="CHEBI:15377"/>
        <dbReference type="ChEBI" id="CHEBI:15378"/>
        <dbReference type="ChEBI" id="CHEBI:33019"/>
        <dbReference type="ChEBI" id="CHEBI:58053"/>
        <dbReference type="ChEBI" id="CHEBI:61402"/>
        <dbReference type="EC" id="3.6.1.66"/>
    </reaction>
</comment>
<feature type="binding site" evidence="10">
    <location>
        <position position="186"/>
    </location>
    <ligand>
        <name>substrate</name>
    </ligand>
</feature>
<keyword evidence="7 10" id="KW-0546">Nucleotide metabolism</keyword>
<dbReference type="CDD" id="cd00515">
    <property type="entry name" value="HAM1"/>
    <property type="match status" value="1"/>
</dbReference>
<dbReference type="NCBIfam" id="TIGR00042">
    <property type="entry name" value="RdgB/HAM1 family non-canonical purine NTP pyrophosphatase"/>
    <property type="match status" value="1"/>
</dbReference>
<dbReference type="RefSeq" id="WP_229751915.1">
    <property type="nucleotide sequence ID" value="NZ_BMHQ01000006.1"/>
</dbReference>
<keyword evidence="13" id="KW-1185">Reference proteome</keyword>
<dbReference type="EMBL" id="BMHQ01000006">
    <property type="protein sequence ID" value="GGE18194.1"/>
    <property type="molecule type" value="Genomic_DNA"/>
</dbReference>
<evidence type="ECO:0000256" key="10">
    <source>
        <dbReference type="HAMAP-Rule" id="MF_01405"/>
    </source>
</evidence>
<dbReference type="PANTHER" id="PTHR11067:SF9">
    <property type="entry name" value="INOSINE TRIPHOSPHATE PYROPHOSPHATASE"/>
    <property type="match status" value="1"/>
</dbReference>
<evidence type="ECO:0000256" key="7">
    <source>
        <dbReference type="ARBA" id="ARBA00023080"/>
    </source>
</evidence>
<keyword evidence="4 10" id="KW-0547">Nucleotide-binding</keyword>
<feature type="active site" description="Proton acceptor" evidence="10">
    <location>
        <position position="80"/>
    </location>
</feature>
<comment type="subunit">
    <text evidence="2 10">Homodimer.</text>
</comment>
<evidence type="ECO:0000256" key="1">
    <source>
        <dbReference type="ARBA" id="ARBA00008023"/>
    </source>
</evidence>
<dbReference type="AlphaFoldDB" id="A0A8J2VFW5"/>
<feature type="binding site" evidence="10">
    <location>
        <begin position="17"/>
        <end position="22"/>
    </location>
    <ligand>
        <name>substrate</name>
    </ligand>
</feature>
<feature type="binding site" evidence="10">
    <location>
        <begin position="163"/>
        <end position="166"/>
    </location>
    <ligand>
        <name>substrate</name>
    </ligand>
</feature>
<evidence type="ECO:0000256" key="5">
    <source>
        <dbReference type="ARBA" id="ARBA00022801"/>
    </source>
</evidence>
<dbReference type="InterPro" id="IPR029001">
    <property type="entry name" value="ITPase-like_fam"/>
</dbReference>
<evidence type="ECO:0000256" key="6">
    <source>
        <dbReference type="ARBA" id="ARBA00022842"/>
    </source>
</evidence>
<dbReference type="GO" id="GO:0035870">
    <property type="term" value="F:dITP diphosphatase activity"/>
    <property type="evidence" value="ECO:0007669"/>
    <property type="project" value="UniProtKB-UniRule"/>
</dbReference>
<accession>A0A8J2VFW5</accession>
<evidence type="ECO:0000256" key="4">
    <source>
        <dbReference type="ARBA" id="ARBA00022741"/>
    </source>
</evidence>
<dbReference type="InterPro" id="IPR002637">
    <property type="entry name" value="RdgB/HAM1"/>
</dbReference>
<dbReference type="GO" id="GO:0036220">
    <property type="term" value="F:ITP diphosphatase activity"/>
    <property type="evidence" value="ECO:0007669"/>
    <property type="project" value="UniProtKB-UniRule"/>
</dbReference>
<dbReference type="Proteomes" id="UP000625210">
    <property type="component" value="Unassembled WGS sequence"/>
</dbReference>
<dbReference type="HAMAP" id="MF_01405">
    <property type="entry name" value="Non_canon_purine_NTPase"/>
    <property type="match status" value="1"/>
</dbReference>
<gene>
    <name evidence="12" type="primary">ysnA</name>
    <name evidence="12" type="ORF">GCM10011571_20020</name>
</gene>
<dbReference type="Pfam" id="PF01725">
    <property type="entry name" value="Ham1p_like"/>
    <property type="match status" value="1"/>
</dbReference>
<dbReference type="SUPFAM" id="SSF52972">
    <property type="entry name" value="ITPase-like"/>
    <property type="match status" value="1"/>
</dbReference>
<protein>
    <recommendedName>
        <fullName evidence="10">dITP/XTP pyrophosphatase</fullName>
        <ecNumber evidence="10">3.6.1.66</ecNumber>
    </recommendedName>
    <alternativeName>
        <fullName evidence="10">Non-canonical purine NTP pyrophosphatase</fullName>
    </alternativeName>
    <alternativeName>
        <fullName evidence="10">Non-standard purine NTP pyrophosphatase</fullName>
    </alternativeName>
    <alternativeName>
        <fullName evidence="10">Nucleoside-triphosphate diphosphatase</fullName>
    </alternativeName>
    <alternativeName>
        <fullName evidence="10">Nucleoside-triphosphate pyrophosphatase</fullName>
        <shortName evidence="10">NTPase</shortName>
    </alternativeName>
</protein>
<evidence type="ECO:0000256" key="9">
    <source>
        <dbReference type="ARBA" id="ARBA00052017"/>
    </source>
</evidence>
<dbReference type="FunFam" id="3.90.950.10:FF:000001">
    <property type="entry name" value="dITP/XTP pyrophosphatase"/>
    <property type="match status" value="1"/>
</dbReference>
<dbReference type="GO" id="GO:0009117">
    <property type="term" value="P:nucleotide metabolic process"/>
    <property type="evidence" value="ECO:0007669"/>
    <property type="project" value="UniProtKB-KW"/>
</dbReference>
<comment type="caution">
    <text evidence="12">The sequence shown here is derived from an EMBL/GenBank/DDBJ whole genome shotgun (WGS) entry which is preliminary data.</text>
</comment>
<evidence type="ECO:0000256" key="8">
    <source>
        <dbReference type="ARBA" id="ARBA00051875"/>
    </source>
</evidence>
<dbReference type="Gene3D" id="3.90.950.10">
    <property type="match status" value="1"/>
</dbReference>
<name>A0A8J2VFW5_9BACL</name>
<reference evidence="12" key="2">
    <citation type="submission" date="2020-09" db="EMBL/GenBank/DDBJ databases">
        <authorList>
            <person name="Sun Q."/>
            <person name="Zhou Y."/>
        </authorList>
    </citation>
    <scope>NUCLEOTIDE SEQUENCE</scope>
    <source>
        <strain evidence="12">CGMCC 1.15179</strain>
    </source>
</reference>
<comment type="catalytic activity">
    <reaction evidence="9 10">
        <text>XTP + H2O = XMP + diphosphate + H(+)</text>
        <dbReference type="Rhea" id="RHEA:28610"/>
        <dbReference type="ChEBI" id="CHEBI:15377"/>
        <dbReference type="ChEBI" id="CHEBI:15378"/>
        <dbReference type="ChEBI" id="CHEBI:33019"/>
        <dbReference type="ChEBI" id="CHEBI:57464"/>
        <dbReference type="ChEBI" id="CHEBI:61314"/>
        <dbReference type="EC" id="3.6.1.66"/>
    </reaction>
</comment>
<evidence type="ECO:0000313" key="12">
    <source>
        <dbReference type="EMBL" id="GGE18194.1"/>
    </source>
</evidence>
<dbReference type="GO" id="GO:0000166">
    <property type="term" value="F:nucleotide binding"/>
    <property type="evidence" value="ECO:0007669"/>
    <property type="project" value="UniProtKB-KW"/>
</dbReference>
<dbReference type="GO" id="GO:0036222">
    <property type="term" value="F:XTP diphosphatase activity"/>
    <property type="evidence" value="ECO:0007669"/>
    <property type="project" value="UniProtKB-UniRule"/>
</dbReference>
<dbReference type="PANTHER" id="PTHR11067">
    <property type="entry name" value="INOSINE TRIPHOSPHATE PYROPHOSPHATASE/HAM1 PROTEIN"/>
    <property type="match status" value="1"/>
</dbReference>
<dbReference type="GO" id="GO:0046872">
    <property type="term" value="F:metal ion binding"/>
    <property type="evidence" value="ECO:0007669"/>
    <property type="project" value="UniProtKB-KW"/>
</dbReference>
<keyword evidence="3 10" id="KW-0479">Metal-binding</keyword>
<reference evidence="12" key="1">
    <citation type="journal article" date="2014" name="Int. J. Syst. Evol. Microbiol.">
        <title>Complete genome sequence of Corynebacterium casei LMG S-19264T (=DSM 44701T), isolated from a smear-ripened cheese.</title>
        <authorList>
            <consortium name="US DOE Joint Genome Institute (JGI-PGF)"/>
            <person name="Walter F."/>
            <person name="Albersmeier A."/>
            <person name="Kalinowski J."/>
            <person name="Ruckert C."/>
        </authorList>
    </citation>
    <scope>NUCLEOTIDE SEQUENCE</scope>
    <source>
        <strain evidence="12">CGMCC 1.15179</strain>
    </source>
</reference>
<keyword evidence="5 10" id="KW-0378">Hydrolase</keyword>
<dbReference type="GO" id="GO:0009146">
    <property type="term" value="P:purine nucleoside triphosphate catabolic process"/>
    <property type="evidence" value="ECO:0007669"/>
    <property type="project" value="UniProtKB-UniRule"/>
</dbReference>
<keyword evidence="6 10" id="KW-0460">Magnesium</keyword>
<feature type="binding site" evidence="10">
    <location>
        <position position="80"/>
    </location>
    <ligand>
        <name>Mg(2+)</name>
        <dbReference type="ChEBI" id="CHEBI:18420"/>
    </ligand>
</feature>
<dbReference type="EC" id="3.6.1.66" evidence="10"/>
<comment type="function">
    <text evidence="10">Pyrophosphatase that catalyzes the hydrolysis of nucleoside triphosphates to their monophosphate derivatives, with a high preference for the non-canonical purine nucleotides XTP (xanthosine triphosphate), dITP (deoxyinosine triphosphate) and ITP. Seems to function as a house-cleaning enzyme that removes non-canonical purine nucleotides from the nucleotide pool, thus preventing their incorporation into DNA/RNA and avoiding chromosomal lesions.</text>
</comment>
<comment type="similarity">
    <text evidence="1 10 11">Belongs to the HAM1 NTPase family.</text>
</comment>